<gene>
    <name evidence="1" type="ORF">CTZ28_15945</name>
</gene>
<dbReference type="EMBL" id="PENI01000008">
    <property type="protein sequence ID" value="RMB85101.1"/>
    <property type="molecule type" value="Genomic_DNA"/>
</dbReference>
<evidence type="ECO:0000313" key="1">
    <source>
        <dbReference type="EMBL" id="RMB85101.1"/>
    </source>
</evidence>
<evidence type="ECO:0000313" key="2">
    <source>
        <dbReference type="Proteomes" id="UP000270471"/>
    </source>
</evidence>
<reference evidence="1 2" key="1">
    <citation type="submission" date="2017-11" db="EMBL/GenBank/DDBJ databases">
        <title>Draft genome of actinobacteria isolated from guarana (Paullinia cupana (Mart.) Ducke.</title>
        <authorList>
            <person name="Siqueira K.A."/>
            <person name="Liotti R.G."/>
            <person name="Mendes T.A.O."/>
            <person name="Soares M.A."/>
        </authorList>
    </citation>
    <scope>NUCLEOTIDE SEQUENCE [LARGE SCALE GENOMIC DNA]</scope>
    <source>
        <strain evidence="1 2">193</strain>
    </source>
</reference>
<organism evidence="1 2">
    <name type="scientific">Streptomyces shenzhenensis</name>
    <dbReference type="NCBI Taxonomy" id="943815"/>
    <lineage>
        <taxon>Bacteria</taxon>
        <taxon>Bacillati</taxon>
        <taxon>Actinomycetota</taxon>
        <taxon>Actinomycetes</taxon>
        <taxon>Kitasatosporales</taxon>
        <taxon>Streptomycetaceae</taxon>
        <taxon>Streptomyces</taxon>
    </lineage>
</organism>
<sequence length="193" mass="20746">MPRNLAELARAALTAGHAQGAGTAHVADTCVRDGLGFALLFHRRKDGHFAEELYFSTRIDDESWTAADHLSGGVMGIDPTSALECAGILNGRSLVPFGESETALFTGRPQADDGYELLRFYELLVEAEASHLAVDDTSPEADPARGRIHKSLISQVALVALFPGERLTVRPVVRKGTKSYPLGEPYELTGPDS</sequence>
<proteinExistence type="predicted"/>
<keyword evidence="2" id="KW-1185">Reference proteome</keyword>
<protein>
    <submittedName>
        <fullName evidence="1">Uncharacterized protein</fullName>
    </submittedName>
</protein>
<dbReference type="AlphaFoldDB" id="A0A3M0I6C1"/>
<dbReference type="Proteomes" id="UP000270471">
    <property type="component" value="Unassembled WGS sequence"/>
</dbReference>
<name>A0A3M0I6C1_9ACTN</name>
<dbReference type="RefSeq" id="WP_121890077.1">
    <property type="nucleotide sequence ID" value="NZ_PENI01000008.1"/>
</dbReference>
<comment type="caution">
    <text evidence="1">The sequence shown here is derived from an EMBL/GenBank/DDBJ whole genome shotgun (WGS) entry which is preliminary data.</text>
</comment>
<accession>A0A3M0I6C1</accession>
<dbReference type="OrthoDB" id="4242729at2"/>